<dbReference type="InterPro" id="IPR032739">
    <property type="entry name" value="MRNIP"/>
</dbReference>
<evidence type="ECO:0000313" key="3">
    <source>
        <dbReference type="Proteomes" id="UP000235965"/>
    </source>
</evidence>
<evidence type="ECO:0000259" key="1">
    <source>
        <dbReference type="Pfam" id="PF15749"/>
    </source>
</evidence>
<dbReference type="InterPro" id="IPR049472">
    <property type="entry name" value="MRNIP_N"/>
</dbReference>
<dbReference type="PANTHER" id="PTHR15863">
    <property type="entry name" value="MRN COMPLEX-INTERACTING PROTEIN"/>
    <property type="match status" value="1"/>
</dbReference>
<dbReference type="EMBL" id="NEVH01024426">
    <property type="protein sequence ID" value="PNF17142.1"/>
    <property type="molecule type" value="Genomic_DNA"/>
</dbReference>
<feature type="domain" description="MRN complex-interacting protein N-terminal" evidence="1">
    <location>
        <begin position="7"/>
        <end position="113"/>
    </location>
</feature>
<dbReference type="STRING" id="105785.A0A2J7PLD4"/>
<reference evidence="2 3" key="1">
    <citation type="submission" date="2017-12" db="EMBL/GenBank/DDBJ databases">
        <title>Hemimetabolous genomes reveal molecular basis of termite eusociality.</title>
        <authorList>
            <person name="Harrison M.C."/>
            <person name="Jongepier E."/>
            <person name="Robertson H.M."/>
            <person name="Arning N."/>
            <person name="Bitard-Feildel T."/>
            <person name="Chao H."/>
            <person name="Childers C.P."/>
            <person name="Dinh H."/>
            <person name="Doddapaneni H."/>
            <person name="Dugan S."/>
            <person name="Gowin J."/>
            <person name="Greiner C."/>
            <person name="Han Y."/>
            <person name="Hu H."/>
            <person name="Hughes D.S.T."/>
            <person name="Huylmans A.-K."/>
            <person name="Kemena C."/>
            <person name="Kremer L.P.M."/>
            <person name="Lee S.L."/>
            <person name="Lopez-Ezquerra A."/>
            <person name="Mallet L."/>
            <person name="Monroy-Kuhn J.M."/>
            <person name="Moser A."/>
            <person name="Murali S.C."/>
            <person name="Muzny D.M."/>
            <person name="Otani S."/>
            <person name="Piulachs M.-D."/>
            <person name="Poelchau M."/>
            <person name="Qu J."/>
            <person name="Schaub F."/>
            <person name="Wada-Katsumata A."/>
            <person name="Worley K.C."/>
            <person name="Xie Q."/>
            <person name="Ylla G."/>
            <person name="Poulsen M."/>
            <person name="Gibbs R.A."/>
            <person name="Schal C."/>
            <person name="Richards S."/>
            <person name="Belles X."/>
            <person name="Korb J."/>
            <person name="Bornberg-Bauer E."/>
        </authorList>
    </citation>
    <scope>NUCLEOTIDE SEQUENCE [LARGE SCALE GENOMIC DNA]</scope>
    <source>
        <tissue evidence="2">Whole body</tissue>
    </source>
</reference>
<dbReference type="InParanoid" id="A0A2J7PLD4"/>
<dbReference type="GO" id="GO:0007095">
    <property type="term" value="P:mitotic G2 DNA damage checkpoint signaling"/>
    <property type="evidence" value="ECO:0007669"/>
    <property type="project" value="TreeGrafter"/>
</dbReference>
<dbReference type="Pfam" id="PF15749">
    <property type="entry name" value="MRNIP"/>
    <property type="match status" value="1"/>
</dbReference>
<organism evidence="2 3">
    <name type="scientific">Cryptotermes secundus</name>
    <dbReference type="NCBI Taxonomy" id="105785"/>
    <lineage>
        <taxon>Eukaryota</taxon>
        <taxon>Metazoa</taxon>
        <taxon>Ecdysozoa</taxon>
        <taxon>Arthropoda</taxon>
        <taxon>Hexapoda</taxon>
        <taxon>Insecta</taxon>
        <taxon>Pterygota</taxon>
        <taxon>Neoptera</taxon>
        <taxon>Polyneoptera</taxon>
        <taxon>Dictyoptera</taxon>
        <taxon>Blattodea</taxon>
        <taxon>Blattoidea</taxon>
        <taxon>Termitoidae</taxon>
        <taxon>Kalotermitidae</taxon>
        <taxon>Cryptotermitinae</taxon>
        <taxon>Cryptotermes</taxon>
    </lineage>
</organism>
<dbReference type="PANTHER" id="PTHR15863:SF2">
    <property type="entry name" value="MRN COMPLEX-INTERACTING PROTEIN"/>
    <property type="match status" value="1"/>
</dbReference>
<name>A0A2J7PLD4_9NEOP</name>
<sequence>MPQELHVLRCYSCQTFQVHTVKKSSKWECKMCGEKQSIKKVYGRGSGKDCRLHVQHLNEMRMKQERHGCQKFPFQEECSEDPASVHCVLEEQPIYNSGESHFVTPHCSKWSRYLDKQDLEESDAADTHSSAILASQLITETVTNASQISNKQDSALKRQIFYSPILNSSEKEAVFCNDRTNIFHTNMEPTSDHQDKDICQSSTKQRNFSCIKRKENYYPSDEENQPDELWNRQYVRNPSLEVQQDSCNSFGGDSELVELPINRNTYPALQHGPVHCNSVSTCMNSQDVFLCEPILLDSEDELDNILSF</sequence>
<accession>A0A2J7PLD4</accession>
<evidence type="ECO:0000313" key="2">
    <source>
        <dbReference type="EMBL" id="PNF17142.1"/>
    </source>
</evidence>
<keyword evidence="3" id="KW-1185">Reference proteome</keyword>
<dbReference type="Proteomes" id="UP000235965">
    <property type="component" value="Unassembled WGS sequence"/>
</dbReference>
<protein>
    <recommendedName>
        <fullName evidence="1">MRN complex-interacting protein N-terminal domain-containing protein</fullName>
    </recommendedName>
</protein>
<dbReference type="OrthoDB" id="5960226at2759"/>
<dbReference type="AlphaFoldDB" id="A0A2J7PLD4"/>
<proteinExistence type="predicted"/>
<gene>
    <name evidence="2" type="ORF">B7P43_G09079</name>
</gene>
<dbReference type="GO" id="GO:0005634">
    <property type="term" value="C:nucleus"/>
    <property type="evidence" value="ECO:0007669"/>
    <property type="project" value="TreeGrafter"/>
</dbReference>
<comment type="caution">
    <text evidence="2">The sequence shown here is derived from an EMBL/GenBank/DDBJ whole genome shotgun (WGS) entry which is preliminary data.</text>
</comment>
<dbReference type="GO" id="GO:0003682">
    <property type="term" value="F:chromatin binding"/>
    <property type="evidence" value="ECO:0007669"/>
    <property type="project" value="TreeGrafter"/>
</dbReference>